<dbReference type="GO" id="GO:0016887">
    <property type="term" value="F:ATP hydrolysis activity"/>
    <property type="evidence" value="ECO:0007669"/>
    <property type="project" value="InterPro"/>
</dbReference>
<reference evidence="4 5" key="1">
    <citation type="submission" date="2019-05" db="EMBL/GenBank/DDBJ databases">
        <title>Genomes sequences of two Nocardia cyriacigeorgica environmental isolates, type strains Nocardia asteroides ATCC 19247 and Nocardia cyriacigeorgica DSM 44484.</title>
        <authorList>
            <person name="Vautrin F."/>
            <person name="Bergeron E."/>
            <person name="Dubost A."/>
            <person name="Abrouk D."/>
            <person name="Rodriguez Nava V."/>
            <person name="Pujic P."/>
        </authorList>
    </citation>
    <scope>NUCLEOTIDE SEQUENCE [LARGE SCALE GENOMIC DNA]</scope>
    <source>
        <strain evidence="4 5">EML 446</strain>
    </source>
</reference>
<evidence type="ECO:0000313" key="4">
    <source>
        <dbReference type="EMBL" id="TLF78228.1"/>
    </source>
</evidence>
<organism evidence="4 5">
    <name type="scientific">Nocardia cyriacigeorgica</name>
    <dbReference type="NCBI Taxonomy" id="135487"/>
    <lineage>
        <taxon>Bacteria</taxon>
        <taxon>Bacillati</taxon>
        <taxon>Actinomycetota</taxon>
        <taxon>Actinomycetes</taxon>
        <taxon>Mycobacteriales</taxon>
        <taxon>Nocardiaceae</taxon>
        <taxon>Nocardia</taxon>
    </lineage>
</organism>
<dbReference type="Proteomes" id="UP000306378">
    <property type="component" value="Unassembled WGS sequence"/>
</dbReference>
<keyword evidence="2" id="KW-0067">ATP-binding</keyword>
<dbReference type="InterPro" id="IPR005654">
    <property type="entry name" value="ATPase_AFG1-like"/>
</dbReference>
<evidence type="ECO:0000313" key="5">
    <source>
        <dbReference type="Proteomes" id="UP000306378"/>
    </source>
</evidence>
<sequence length="385" mass="41709">METIRLDADQNRAADALAHLLDRHHRPLKHHRGIYLHGRPGRGKTMVMDRFFATVDPKHKRRFHFHTFFTALHAETHAHGSIDKAIDILLGKARLVCFDEFHVHDIGDAMLITRMLDALFARRLTLVVTSNYAPAELLPNPLFHDLFVPTIERIVAELDVVSLDGPLDYRTIAHGHATGFPAGRFIVGPSPAFGRAAETPGRSVDPAVSVDGRPTQVGRTRGPAVPSRASSRIEPGAAAPGHVSADESRADAAAVHDSPGSTGSRVEVAVGSRTVRALAVDATTITLDFADLCATPTSAADYVDLAERFQTWTLCGVPLLREVPPDWAMRLVNLVDVLYDADRTLTVYAQAPVRELVAGVRAVPDIARAASRLGELSQSEAVAVS</sequence>
<dbReference type="EMBL" id="VBUT01000004">
    <property type="protein sequence ID" value="TLF78228.1"/>
    <property type="molecule type" value="Genomic_DNA"/>
</dbReference>
<dbReference type="NCBIfam" id="NF040713">
    <property type="entry name" value="ZapE"/>
    <property type="match status" value="1"/>
</dbReference>
<proteinExistence type="predicted"/>
<evidence type="ECO:0000256" key="1">
    <source>
        <dbReference type="ARBA" id="ARBA00022741"/>
    </source>
</evidence>
<keyword evidence="1" id="KW-0547">Nucleotide-binding</keyword>
<dbReference type="GO" id="GO:0005737">
    <property type="term" value="C:cytoplasm"/>
    <property type="evidence" value="ECO:0007669"/>
    <property type="project" value="TreeGrafter"/>
</dbReference>
<keyword evidence="4" id="KW-0132">Cell division</keyword>
<evidence type="ECO:0000256" key="2">
    <source>
        <dbReference type="ARBA" id="ARBA00022840"/>
    </source>
</evidence>
<feature type="region of interest" description="Disordered" evidence="3">
    <location>
        <begin position="196"/>
        <end position="266"/>
    </location>
</feature>
<dbReference type="GO" id="GO:0005524">
    <property type="term" value="F:ATP binding"/>
    <property type="evidence" value="ECO:0007669"/>
    <property type="project" value="UniProtKB-KW"/>
</dbReference>
<name>A0A5R8NRM0_9NOCA</name>
<dbReference type="Gene3D" id="3.40.50.300">
    <property type="entry name" value="P-loop containing nucleotide triphosphate hydrolases"/>
    <property type="match status" value="1"/>
</dbReference>
<dbReference type="PANTHER" id="PTHR12169">
    <property type="entry name" value="ATPASE N2B"/>
    <property type="match status" value="1"/>
</dbReference>
<accession>A0A5R8NRM0</accession>
<gene>
    <name evidence="4" type="ORF">FEK34_10050</name>
</gene>
<keyword evidence="4" id="KW-0131">Cell cycle</keyword>
<dbReference type="AlphaFoldDB" id="A0A5R8NRM0"/>
<evidence type="ECO:0000256" key="3">
    <source>
        <dbReference type="SAM" id="MobiDB-lite"/>
    </source>
</evidence>
<dbReference type="SUPFAM" id="SSF52540">
    <property type="entry name" value="P-loop containing nucleoside triphosphate hydrolases"/>
    <property type="match status" value="1"/>
</dbReference>
<dbReference type="GO" id="GO:0032153">
    <property type="term" value="C:cell division site"/>
    <property type="evidence" value="ECO:0007669"/>
    <property type="project" value="TreeGrafter"/>
</dbReference>
<dbReference type="InterPro" id="IPR027417">
    <property type="entry name" value="P-loop_NTPase"/>
</dbReference>
<comment type="caution">
    <text evidence="4">The sequence shown here is derived from an EMBL/GenBank/DDBJ whole genome shotgun (WGS) entry which is preliminary data.</text>
</comment>
<dbReference type="Pfam" id="PF03969">
    <property type="entry name" value="AFG1_ATPase"/>
    <property type="match status" value="2"/>
</dbReference>
<protein>
    <submittedName>
        <fullName evidence="4">Cell division protein ZapE</fullName>
    </submittedName>
</protein>
<dbReference type="RefSeq" id="WP_138447615.1">
    <property type="nucleotide sequence ID" value="NZ_VBUT01000004.1"/>
</dbReference>
<dbReference type="GO" id="GO:0051301">
    <property type="term" value="P:cell division"/>
    <property type="evidence" value="ECO:0007669"/>
    <property type="project" value="UniProtKB-KW"/>
</dbReference>
<dbReference type="PANTHER" id="PTHR12169:SF6">
    <property type="entry name" value="AFG1-LIKE ATPASE"/>
    <property type="match status" value="1"/>
</dbReference>